<dbReference type="Gene3D" id="1.25.10.10">
    <property type="entry name" value="Leucine-rich Repeat Variant"/>
    <property type="match status" value="1"/>
</dbReference>
<gene>
    <name evidence="1" type="ORF">DX914_15510</name>
</gene>
<sequence length="437" mass="47442">MIDWAELQRRLVADMAAALHGSYRELDGTIGWPALAANSLQALGRERPLDQASEPLWSAAWNPPEWQWSDIDFRSAALDGLATAVERAAQDAAREQWQALERQWLQTLVAACREVQAQLRNEAGVAPDWVVFLHEEADTAHWLRECVGEAAFARLFPDEIAHAAQRERVLALPVAERVDALLEQVDRYDGAFSSEQAQDALCALGAAAVPALRALLPQREGWRAAMLLSRIGLADADTVAALRKQFSGHRDPPAQEWAARALALCGDREWLFAQLARSPRGPALEGLCAPYTASRDPGPCRLDYAPLQRLLSGPVAVAERARETLKPGTSYCRLRADEIDTALLGLAAPQAFVRAHAAAICDDRGLGAAAGARLLPALAQRVAADPDAQVRFLAALSLGYWKREAAPWRGVLAAACEDADERVRRAARAALEACGEA</sequence>
<dbReference type="EMBL" id="QTSU01000003">
    <property type="protein sequence ID" value="RDZ26407.1"/>
    <property type="molecule type" value="Genomic_DNA"/>
</dbReference>
<proteinExistence type="predicted"/>
<comment type="caution">
    <text evidence="1">The sequence shown here is derived from an EMBL/GenBank/DDBJ whole genome shotgun (WGS) entry which is preliminary data.</text>
</comment>
<keyword evidence="2" id="KW-1185">Reference proteome</keyword>
<name>A0A371JXR9_9GAMM</name>
<evidence type="ECO:0000313" key="1">
    <source>
        <dbReference type="EMBL" id="RDZ26407.1"/>
    </source>
</evidence>
<dbReference type="Proteomes" id="UP000264492">
    <property type="component" value="Unassembled WGS sequence"/>
</dbReference>
<dbReference type="InterPro" id="IPR016024">
    <property type="entry name" value="ARM-type_fold"/>
</dbReference>
<accession>A0A371JXR9</accession>
<dbReference type="RefSeq" id="WP_115860395.1">
    <property type="nucleotide sequence ID" value="NZ_QTSU01000003.1"/>
</dbReference>
<dbReference type="SUPFAM" id="SSF48371">
    <property type="entry name" value="ARM repeat"/>
    <property type="match status" value="1"/>
</dbReference>
<dbReference type="AlphaFoldDB" id="A0A371JXR9"/>
<organism evidence="1 2">
    <name type="scientific">Lysobacter silvisoli</name>
    <dbReference type="NCBI Taxonomy" id="2293254"/>
    <lineage>
        <taxon>Bacteria</taxon>
        <taxon>Pseudomonadati</taxon>
        <taxon>Pseudomonadota</taxon>
        <taxon>Gammaproteobacteria</taxon>
        <taxon>Lysobacterales</taxon>
        <taxon>Lysobacteraceae</taxon>
        <taxon>Lysobacter</taxon>
    </lineage>
</organism>
<dbReference type="OrthoDB" id="5186094at2"/>
<evidence type="ECO:0000313" key="2">
    <source>
        <dbReference type="Proteomes" id="UP000264492"/>
    </source>
</evidence>
<dbReference type="InterPro" id="IPR011989">
    <property type="entry name" value="ARM-like"/>
</dbReference>
<protein>
    <submittedName>
        <fullName evidence="1">DUF4303 domain-containing protein</fullName>
    </submittedName>
</protein>
<reference evidence="1 2" key="1">
    <citation type="submission" date="2018-08" db="EMBL/GenBank/DDBJ databases">
        <title>Lysobacter sp. zong2l5, whole genome shotgun sequence.</title>
        <authorList>
            <person name="Zhang X."/>
            <person name="Feng G."/>
            <person name="Zhu H."/>
        </authorList>
    </citation>
    <scope>NUCLEOTIDE SEQUENCE [LARGE SCALE GENOMIC DNA]</scope>
    <source>
        <strain evidence="2">zong2l5</strain>
    </source>
</reference>